<name>A0A8D8QRX1_9HEMI</name>
<accession>A0A8D8QRX1</accession>
<dbReference type="AlphaFoldDB" id="A0A8D8QRX1"/>
<organism evidence="1">
    <name type="scientific">Cacopsylla melanoneura</name>
    <dbReference type="NCBI Taxonomy" id="428564"/>
    <lineage>
        <taxon>Eukaryota</taxon>
        <taxon>Metazoa</taxon>
        <taxon>Ecdysozoa</taxon>
        <taxon>Arthropoda</taxon>
        <taxon>Hexapoda</taxon>
        <taxon>Insecta</taxon>
        <taxon>Pterygota</taxon>
        <taxon>Neoptera</taxon>
        <taxon>Paraneoptera</taxon>
        <taxon>Hemiptera</taxon>
        <taxon>Sternorrhyncha</taxon>
        <taxon>Psylloidea</taxon>
        <taxon>Psyllidae</taxon>
        <taxon>Psyllinae</taxon>
        <taxon>Cacopsylla</taxon>
    </lineage>
</organism>
<evidence type="ECO:0000313" key="1">
    <source>
        <dbReference type="EMBL" id="CAG6636239.1"/>
    </source>
</evidence>
<dbReference type="EMBL" id="HBUF01093366">
    <property type="protein sequence ID" value="CAG6636239.1"/>
    <property type="molecule type" value="Transcribed_RNA"/>
</dbReference>
<reference evidence="1" key="1">
    <citation type="submission" date="2021-05" db="EMBL/GenBank/DDBJ databases">
        <authorList>
            <person name="Alioto T."/>
            <person name="Alioto T."/>
            <person name="Gomez Garrido J."/>
        </authorList>
    </citation>
    <scope>NUCLEOTIDE SEQUENCE</scope>
</reference>
<protein>
    <submittedName>
        <fullName evidence="1">Uncharacterized protein</fullName>
    </submittedName>
</protein>
<sequence length="104" mass="12315">MFSPSHGKISIECITFFPHGILFYQRLSLKKISPFFHPHKKWLKNSHCFFFCPLFSSLIDDTFYPTISLSLVWVVYFLSSQTHLCYRKVFLPRLGTGIEKFILF</sequence>
<proteinExistence type="predicted"/>